<sequence>MALEYLALDLLLLDERIRRLERRIERRLLRDAQNPFFLPREEFINCFRLTPDLVIHVTNTLRADLQNRRITGLAIEIKLNISQTTTSHCIHAVTAAINQRLLRRWIKFPTTVEDRQQARQKFSTAAQPFEGAIGAMDCTLVHIIAPHEHEEAFINHHGNHALNVQAIVDPDMKILNINPRYPGARNDAYIWSVSPIRQVMEFHFNRGESKTWLIGDAGYPLEPWLMTPLPGFPEDTRQYQYTKQLCKARNVVERFFGVFKSVWRCLSYQRVLMYKPAFAAQIVNACAILHNIRIEHRLQEFQVPIDVNHPENVNAGHVDIVDEYIAQRGPNAVAQRIQRQIMRQISKLSRCRS</sequence>
<dbReference type="PANTHER" id="PTHR22930">
    <property type="match status" value="1"/>
</dbReference>
<proteinExistence type="inferred from homology"/>
<evidence type="ECO:0000256" key="4">
    <source>
        <dbReference type="ARBA" id="ARBA00022722"/>
    </source>
</evidence>
<evidence type="ECO:0000256" key="1">
    <source>
        <dbReference type="ARBA" id="ARBA00001968"/>
    </source>
</evidence>
<dbReference type="OrthoDB" id="6581538at2759"/>
<dbReference type="InterPro" id="IPR027806">
    <property type="entry name" value="HARBI1_dom"/>
</dbReference>
<dbReference type="Pfam" id="PF13359">
    <property type="entry name" value="DDE_Tnp_4"/>
    <property type="match status" value="1"/>
</dbReference>
<dbReference type="GO" id="GO:0005634">
    <property type="term" value="C:nucleus"/>
    <property type="evidence" value="ECO:0007669"/>
    <property type="project" value="UniProtKB-SubCell"/>
</dbReference>
<dbReference type="GO" id="GO:0016787">
    <property type="term" value="F:hydrolase activity"/>
    <property type="evidence" value="ECO:0007669"/>
    <property type="project" value="UniProtKB-KW"/>
</dbReference>
<comment type="caution">
    <text evidence="9">The sequence shown here is derived from an EMBL/GenBank/DDBJ whole genome shotgun (WGS) entry which is preliminary data.</text>
</comment>
<evidence type="ECO:0000313" key="10">
    <source>
        <dbReference type="Proteomes" id="UP000279307"/>
    </source>
</evidence>
<dbReference type="EMBL" id="QOIP01000005">
    <property type="protein sequence ID" value="RLU22835.1"/>
    <property type="molecule type" value="Genomic_DNA"/>
</dbReference>
<dbReference type="InterPro" id="IPR045249">
    <property type="entry name" value="HARBI1-like"/>
</dbReference>
<accession>A0A3L8DQW2</accession>
<organism evidence="9 10">
    <name type="scientific">Ooceraea biroi</name>
    <name type="common">Clonal raider ant</name>
    <name type="synonym">Cerapachys biroi</name>
    <dbReference type="NCBI Taxonomy" id="2015173"/>
    <lineage>
        <taxon>Eukaryota</taxon>
        <taxon>Metazoa</taxon>
        <taxon>Ecdysozoa</taxon>
        <taxon>Arthropoda</taxon>
        <taxon>Hexapoda</taxon>
        <taxon>Insecta</taxon>
        <taxon>Pterygota</taxon>
        <taxon>Neoptera</taxon>
        <taxon>Endopterygota</taxon>
        <taxon>Hymenoptera</taxon>
        <taxon>Apocrita</taxon>
        <taxon>Aculeata</taxon>
        <taxon>Formicoidea</taxon>
        <taxon>Formicidae</taxon>
        <taxon>Dorylinae</taxon>
        <taxon>Ooceraea</taxon>
    </lineage>
</organism>
<evidence type="ECO:0000256" key="2">
    <source>
        <dbReference type="ARBA" id="ARBA00004123"/>
    </source>
</evidence>
<evidence type="ECO:0000256" key="5">
    <source>
        <dbReference type="ARBA" id="ARBA00022723"/>
    </source>
</evidence>
<feature type="domain" description="DDE Tnp4" evidence="8">
    <location>
        <begin position="136"/>
        <end position="291"/>
    </location>
</feature>
<comment type="subcellular location">
    <subcellularLocation>
        <location evidence="2">Nucleus</location>
    </subcellularLocation>
</comment>
<evidence type="ECO:0000313" key="9">
    <source>
        <dbReference type="EMBL" id="RLU22835.1"/>
    </source>
</evidence>
<evidence type="ECO:0000256" key="7">
    <source>
        <dbReference type="ARBA" id="ARBA00023242"/>
    </source>
</evidence>
<keyword evidence="7" id="KW-0539">Nucleus</keyword>
<dbReference type="AlphaFoldDB" id="A0A3L8DQW2"/>
<dbReference type="PANTHER" id="PTHR22930:SF227">
    <property type="entry name" value="DDE TNP4 DOMAIN-CONTAINING PROTEIN"/>
    <property type="match status" value="1"/>
</dbReference>
<evidence type="ECO:0000256" key="3">
    <source>
        <dbReference type="ARBA" id="ARBA00006958"/>
    </source>
</evidence>
<keyword evidence="5" id="KW-0479">Metal-binding</keyword>
<comment type="similarity">
    <text evidence="3">Belongs to the HARBI1 family.</text>
</comment>
<dbReference type="Proteomes" id="UP000279307">
    <property type="component" value="Chromosome 5"/>
</dbReference>
<keyword evidence="6" id="KW-0378">Hydrolase</keyword>
<evidence type="ECO:0000256" key="6">
    <source>
        <dbReference type="ARBA" id="ARBA00022801"/>
    </source>
</evidence>
<dbReference type="GO" id="GO:0004518">
    <property type="term" value="F:nuclease activity"/>
    <property type="evidence" value="ECO:0007669"/>
    <property type="project" value="UniProtKB-KW"/>
</dbReference>
<dbReference type="GO" id="GO:0046872">
    <property type="term" value="F:metal ion binding"/>
    <property type="evidence" value="ECO:0007669"/>
    <property type="project" value="UniProtKB-KW"/>
</dbReference>
<keyword evidence="4" id="KW-0540">Nuclease</keyword>
<evidence type="ECO:0000259" key="8">
    <source>
        <dbReference type="Pfam" id="PF13359"/>
    </source>
</evidence>
<protein>
    <recommendedName>
        <fullName evidence="8">DDE Tnp4 domain-containing protein</fullName>
    </recommendedName>
</protein>
<gene>
    <name evidence="9" type="ORF">DMN91_005113</name>
</gene>
<reference evidence="9 10" key="1">
    <citation type="journal article" date="2018" name="Genome Res.">
        <title>The genomic architecture and molecular evolution of ant odorant receptors.</title>
        <authorList>
            <person name="McKenzie S.K."/>
            <person name="Kronauer D.J.C."/>
        </authorList>
    </citation>
    <scope>NUCLEOTIDE SEQUENCE [LARGE SCALE GENOMIC DNA]</scope>
    <source>
        <strain evidence="9">Clonal line C1</strain>
    </source>
</reference>
<comment type="cofactor">
    <cofactor evidence="1">
        <name>a divalent metal cation</name>
        <dbReference type="ChEBI" id="CHEBI:60240"/>
    </cofactor>
</comment>
<name>A0A3L8DQW2_OOCBI</name>